<keyword evidence="1" id="KW-0472">Membrane</keyword>
<gene>
    <name evidence="2" type="ORF">NCTC10754_04739</name>
</gene>
<accession>A0A449IRJ0</accession>
<proteinExistence type="predicted"/>
<sequence>MKTPPHYGPTVSRILAALCGGYLFTYAFTAALARLLPMNKVDALVTASLVSFAVYSLAILWAFACRSARCAWAGLSLAVPLAAIGFWPQWMEIPG</sequence>
<dbReference type="AlphaFoldDB" id="A0A449IRJ0"/>
<protein>
    <submittedName>
        <fullName evidence="2">Iron uptake protein</fullName>
    </submittedName>
</protein>
<evidence type="ECO:0000256" key="1">
    <source>
        <dbReference type="SAM" id="Phobius"/>
    </source>
</evidence>
<reference evidence="2 3" key="1">
    <citation type="submission" date="2019-02" db="EMBL/GenBank/DDBJ databases">
        <authorList>
            <consortium name="Pathogen Informatics"/>
        </authorList>
    </citation>
    <scope>NUCLEOTIDE SEQUENCE [LARGE SCALE GENOMIC DNA]</scope>
    <source>
        <strain evidence="2 3">3012STDY7103891</strain>
    </source>
</reference>
<dbReference type="Proteomes" id="UP000330809">
    <property type="component" value="Unassembled WGS sequence"/>
</dbReference>
<keyword evidence="1" id="KW-1133">Transmembrane helix</keyword>
<keyword evidence="1" id="KW-0812">Transmembrane</keyword>
<name>A0A449IRJ0_PSEFR</name>
<dbReference type="RefSeq" id="WP_133145017.1">
    <property type="nucleotide sequence ID" value="NZ_CAACYJ010000040.1"/>
</dbReference>
<evidence type="ECO:0000313" key="3">
    <source>
        <dbReference type="Proteomes" id="UP000330809"/>
    </source>
</evidence>
<evidence type="ECO:0000313" key="2">
    <source>
        <dbReference type="EMBL" id="VFB22054.1"/>
    </source>
</evidence>
<organism evidence="2 3">
    <name type="scientific">Pseudomonas fragi</name>
    <dbReference type="NCBI Taxonomy" id="296"/>
    <lineage>
        <taxon>Bacteria</taxon>
        <taxon>Pseudomonadati</taxon>
        <taxon>Pseudomonadota</taxon>
        <taxon>Gammaproteobacteria</taxon>
        <taxon>Pseudomonadales</taxon>
        <taxon>Pseudomonadaceae</taxon>
        <taxon>Pseudomonas</taxon>
    </lineage>
</organism>
<dbReference type="EMBL" id="CAACYJ010000040">
    <property type="protein sequence ID" value="VFB22054.1"/>
    <property type="molecule type" value="Genomic_DNA"/>
</dbReference>
<feature type="transmembrane region" description="Helical" evidence="1">
    <location>
        <begin position="70"/>
        <end position="90"/>
    </location>
</feature>
<feature type="transmembrane region" description="Helical" evidence="1">
    <location>
        <begin position="43"/>
        <end position="63"/>
    </location>
</feature>